<reference evidence="1 2" key="1">
    <citation type="submission" date="2020-08" db="EMBL/GenBank/DDBJ databases">
        <title>Functional genomics of gut bacteria from endangered species of beetles.</title>
        <authorList>
            <person name="Carlos-Shanley C."/>
        </authorList>
    </citation>
    <scope>NUCLEOTIDE SEQUENCE [LARGE SCALE GENOMIC DNA]</scope>
    <source>
        <strain evidence="1 2">S00239</strain>
    </source>
</reference>
<protein>
    <submittedName>
        <fullName evidence="1">Uncharacterized protein</fullName>
    </submittedName>
</protein>
<evidence type="ECO:0000313" key="1">
    <source>
        <dbReference type="EMBL" id="MBB4844510.1"/>
    </source>
</evidence>
<dbReference type="Proteomes" id="UP000562027">
    <property type="component" value="Unassembled WGS sequence"/>
</dbReference>
<sequence>MATNAIRLVKKIVKNDRVLLPGDWLDLLCSSTLRKLTSHTPPTIMMGVTSIDLSENGMAIAEIIARNMNGECGFT</sequence>
<accession>A0A840L8K7</accession>
<proteinExistence type="predicted"/>
<comment type="caution">
    <text evidence="1">The sequence shown here is derived from an EMBL/GenBank/DDBJ whole genome shotgun (WGS) entry which is preliminary data.</text>
</comment>
<dbReference type="AlphaFoldDB" id="A0A840L8K7"/>
<organism evidence="1 2">
    <name type="scientific">Roseateles oligotrophus</name>
    <dbReference type="NCBI Taxonomy" id="1769250"/>
    <lineage>
        <taxon>Bacteria</taxon>
        <taxon>Pseudomonadati</taxon>
        <taxon>Pseudomonadota</taxon>
        <taxon>Betaproteobacteria</taxon>
        <taxon>Burkholderiales</taxon>
        <taxon>Sphaerotilaceae</taxon>
        <taxon>Roseateles</taxon>
    </lineage>
</organism>
<dbReference type="EMBL" id="JACHLP010000006">
    <property type="protein sequence ID" value="MBB4844510.1"/>
    <property type="molecule type" value="Genomic_DNA"/>
</dbReference>
<name>A0A840L8K7_9BURK</name>
<gene>
    <name evidence="1" type="ORF">HNP55_003054</name>
</gene>
<keyword evidence="2" id="KW-1185">Reference proteome</keyword>
<evidence type="ECO:0000313" key="2">
    <source>
        <dbReference type="Proteomes" id="UP000562027"/>
    </source>
</evidence>